<keyword evidence="6" id="KW-1185">Reference proteome</keyword>
<reference evidence="6" key="1">
    <citation type="submission" date="2014-09" db="EMBL/GenBank/DDBJ databases">
        <authorList>
            <person name="Sharma Rahul"/>
            <person name="Thines Marco"/>
        </authorList>
    </citation>
    <scope>NUCLEOTIDE SEQUENCE [LARGE SCALE GENOMIC DNA]</scope>
</reference>
<keyword evidence="3" id="KW-0802">TPR repeat</keyword>
<evidence type="ECO:0000256" key="3">
    <source>
        <dbReference type="PROSITE-ProRule" id="PRU00339"/>
    </source>
</evidence>
<dbReference type="AlphaFoldDB" id="A0A0P1BN48"/>
<dbReference type="PANTHER" id="PTHR23083">
    <property type="entry name" value="TETRATRICOPEPTIDE REPEAT PROTEIN, TPR"/>
    <property type="match status" value="1"/>
</dbReference>
<dbReference type="SMART" id="SM00028">
    <property type="entry name" value="TPR"/>
    <property type="match status" value="3"/>
</dbReference>
<organism evidence="5 6">
    <name type="scientific">Ceraceosorus bombacis</name>
    <dbReference type="NCBI Taxonomy" id="401625"/>
    <lineage>
        <taxon>Eukaryota</taxon>
        <taxon>Fungi</taxon>
        <taxon>Dikarya</taxon>
        <taxon>Basidiomycota</taxon>
        <taxon>Ustilaginomycotina</taxon>
        <taxon>Exobasidiomycetes</taxon>
        <taxon>Ceraceosorales</taxon>
        <taxon>Ceraceosoraceae</taxon>
        <taxon>Ceraceosorus</taxon>
    </lineage>
</organism>
<feature type="compositionally biased region" description="Low complexity" evidence="4">
    <location>
        <begin position="744"/>
        <end position="760"/>
    </location>
</feature>
<dbReference type="InterPro" id="IPR051722">
    <property type="entry name" value="Endocytosis_PI4K-reg_protein"/>
</dbReference>
<dbReference type="InterPro" id="IPR019734">
    <property type="entry name" value="TPR_rpt"/>
</dbReference>
<name>A0A0P1BN48_9BASI</name>
<feature type="region of interest" description="Disordered" evidence="4">
    <location>
        <begin position="900"/>
        <end position="923"/>
    </location>
</feature>
<evidence type="ECO:0000256" key="2">
    <source>
        <dbReference type="ARBA" id="ARBA00038251"/>
    </source>
</evidence>
<feature type="compositionally biased region" description="Low complexity" evidence="4">
    <location>
        <begin position="374"/>
        <end position="385"/>
    </location>
</feature>
<feature type="region of interest" description="Disordered" evidence="4">
    <location>
        <begin position="374"/>
        <end position="394"/>
    </location>
</feature>
<dbReference type="OrthoDB" id="29013at2759"/>
<comment type="similarity">
    <text evidence="2">Belongs to the YPP1 family.</text>
</comment>
<evidence type="ECO:0000313" key="6">
    <source>
        <dbReference type="Proteomes" id="UP000054845"/>
    </source>
</evidence>
<proteinExistence type="inferred from homology"/>
<feature type="compositionally biased region" description="Basic and acidic residues" evidence="4">
    <location>
        <begin position="844"/>
        <end position="856"/>
    </location>
</feature>
<evidence type="ECO:0000256" key="1">
    <source>
        <dbReference type="ARBA" id="ARBA00002550"/>
    </source>
</evidence>
<comment type="function">
    <text evidence="1">Involved in endocytosis.</text>
</comment>
<feature type="repeat" description="TPR" evidence="3">
    <location>
        <begin position="664"/>
        <end position="697"/>
    </location>
</feature>
<feature type="region of interest" description="Disordered" evidence="4">
    <location>
        <begin position="838"/>
        <end position="888"/>
    </location>
</feature>
<feature type="compositionally biased region" description="Polar residues" evidence="4">
    <location>
        <begin position="877"/>
        <end position="888"/>
    </location>
</feature>
<feature type="compositionally biased region" description="Low complexity" evidence="4">
    <location>
        <begin position="858"/>
        <end position="867"/>
    </location>
</feature>
<dbReference type="EMBL" id="CCYA01000254">
    <property type="protein sequence ID" value="CEH17030.1"/>
    <property type="molecule type" value="Genomic_DNA"/>
</dbReference>
<feature type="region of interest" description="Disordered" evidence="4">
    <location>
        <begin position="744"/>
        <end position="771"/>
    </location>
</feature>
<feature type="region of interest" description="Disordered" evidence="4">
    <location>
        <begin position="94"/>
        <end position="114"/>
    </location>
</feature>
<dbReference type="PANTHER" id="PTHR23083:SF464">
    <property type="entry name" value="TETRATRICOPEPTIDE REPEAT DOMAIN 7, ISOFORM A"/>
    <property type="match status" value="1"/>
</dbReference>
<feature type="region of interest" description="Disordered" evidence="4">
    <location>
        <begin position="1064"/>
        <end position="1096"/>
    </location>
</feature>
<feature type="repeat" description="TPR" evidence="3">
    <location>
        <begin position="1124"/>
        <end position="1157"/>
    </location>
</feature>
<dbReference type="Gene3D" id="1.25.40.10">
    <property type="entry name" value="Tetratricopeptide repeat domain"/>
    <property type="match status" value="2"/>
</dbReference>
<evidence type="ECO:0000256" key="4">
    <source>
        <dbReference type="SAM" id="MobiDB-lite"/>
    </source>
</evidence>
<protein>
    <submittedName>
        <fullName evidence="5">MALE STERILITY MS5 FAMILY PROTEIN</fullName>
    </submittedName>
</protein>
<dbReference type="Proteomes" id="UP000054845">
    <property type="component" value="Unassembled WGS sequence"/>
</dbReference>
<dbReference type="PROSITE" id="PS50005">
    <property type="entry name" value="TPR"/>
    <property type="match status" value="2"/>
</dbReference>
<evidence type="ECO:0000313" key="5">
    <source>
        <dbReference type="EMBL" id="CEH17030.1"/>
    </source>
</evidence>
<dbReference type="InterPro" id="IPR011990">
    <property type="entry name" value="TPR-like_helical_dom_sf"/>
</dbReference>
<feature type="compositionally biased region" description="Basic and acidic residues" evidence="4">
    <location>
        <begin position="524"/>
        <end position="546"/>
    </location>
</feature>
<dbReference type="SUPFAM" id="SSF48452">
    <property type="entry name" value="TPR-like"/>
    <property type="match status" value="2"/>
</dbReference>
<dbReference type="STRING" id="401625.A0A0P1BN48"/>
<feature type="region of interest" description="Disordered" evidence="4">
    <location>
        <begin position="524"/>
        <end position="552"/>
    </location>
</feature>
<accession>A0A0P1BN48</accession>
<sequence length="1169" mass="126608">MAAKAAKGALYASELDAARLRGDWTAEHPTHLAGKGKNVTWPELIRKYMKHNPDSPVTPGVASVEQQLHASIAAFQSQKSSYSDSSHDADVAIPGQKGTTVLPEPIPADESGEGWSGKEILAANNRLEDLAASARGDDLAKHSVAALRAYALFSVGKDEDAIGLLHNTKFLEEVNLDALKAGDHSEDYAVALMLLGFCVYGMANERLHASRNNDDFRPFVLAGYARAIDLHEGVRGGKKAGALRGLPADEIEAWGETALYRNALFSVRHGDLSLGLNALRAYQAHTGRWPASFRNPQRNAIYRTYLNLLNTSVEQGGYVGLPAPTTASKDDWRSFAYQKSVVNSVAARMTIRDFEAERVPRHGQARRMLGAEGRGITSRTTSTRRPAPHRALRPSSATWSNELLTVQASAAASILRSTEFPRAGQVNISALQLADAVVKGWQLNGEQAGEHADEIVEILYSLTKITFHSQRVSRHLFTVLVAAEAYDEARLALELYIQIFEKAAEADAAGSSALVEEARMRKEEDDARGYEIQENKVEERDGDTDPRQTNGISDAAKKAGEAALQDHDDEEVFVSTLLYGAHVLTRYLGDAEASDRIARKALDKVAASTKLGNSRNLVARAKRVAGTARAAFCAHDATPHRRQELHDEALSLLKQSATLEDQSSETYYQLAYLQAEMRDIPSAIRSARRAVELEPADVQTWHLLTLLRSAQKDFKGALRIAEEGLAGAEDDDEADAQALLRGLATPTSPASPRSASGAFPQSNGIPNGKPSEKLTLARTVLLSVDYPPSYAERAEAVLRLMITHNALEELVEGTDAAIEGQREIFEFFHKRVATTVAAPAPRKAAADPKAAADKRGRLSTLLSSSGTAPHRFGSMSGMGQSGATPSRASTLIHSLHRRRHPVATDEPASAGAVPLPASSAHSEKVDETATAAALREQQRGRQERELLGTLWLMSASSFRRAGKHSECRVAVQEAERIEPARSEVWLQLALWFEQDDLQLALASLYKALACQGDNIAAVVHLARIFLANPDHSPSSVPQVVLEASLATQAQSSTPNALVQHVDRARDEQVSATGQSGGRGAGSKLSPYSSTADAHSSAEKRELSASSLAEGLLTSITLSHGWDSPEAWLYLGQVASKTSRREKARQCLEFALHLEQTKPVRPLSHALYRA</sequence>